<sequence length="121" mass="12702">MSQSLRAKLGAFVLLAASVIGLITALYAYFTPLTGVTGSLGALVVIAACIVLIILALMLATLQGRGARIALRVLILIGLAGTCFAGLLLHQWWLCVAMVLGLIGLIIDLCRPAHNTRPTHL</sequence>
<feature type="transmembrane region" description="Helical" evidence="1">
    <location>
        <begin position="12"/>
        <end position="30"/>
    </location>
</feature>
<feature type="transmembrane region" description="Helical" evidence="1">
    <location>
        <begin position="93"/>
        <end position="110"/>
    </location>
</feature>
<gene>
    <name evidence="2" type="ORF">EI547_03990</name>
</gene>
<proteinExistence type="predicted"/>
<reference evidence="2 3" key="1">
    <citation type="submission" date="2020-07" db="EMBL/GenBank/DDBJ databases">
        <title>Halophilic bacteria isolated from french cheeses.</title>
        <authorList>
            <person name="Kothe C.I."/>
            <person name="Farah-Kraiem B."/>
            <person name="Renault P."/>
            <person name="Dridi B."/>
        </authorList>
    </citation>
    <scope>NUCLEOTIDE SEQUENCE [LARGE SCALE GENOMIC DNA]</scope>
    <source>
        <strain evidence="2 3">FME20</strain>
    </source>
</reference>
<dbReference type="Proteomes" id="UP001645038">
    <property type="component" value="Unassembled WGS sequence"/>
</dbReference>
<protein>
    <submittedName>
        <fullName evidence="2">Uncharacterized protein</fullName>
    </submittedName>
</protein>
<evidence type="ECO:0000313" key="2">
    <source>
        <dbReference type="EMBL" id="MBE0462620.1"/>
    </source>
</evidence>
<dbReference type="EMBL" id="RRZB01000006">
    <property type="protein sequence ID" value="MBE0462620.1"/>
    <property type="molecule type" value="Genomic_DNA"/>
</dbReference>
<name>A0ABR9FVE6_9GAMM</name>
<keyword evidence="1" id="KW-0812">Transmembrane</keyword>
<dbReference type="RefSeq" id="WP_192537083.1">
    <property type="nucleotide sequence ID" value="NZ_JABUZA010000002.1"/>
</dbReference>
<feature type="transmembrane region" description="Helical" evidence="1">
    <location>
        <begin position="69"/>
        <end position="87"/>
    </location>
</feature>
<organism evidence="2 3">
    <name type="scientific">Halomonas colorata</name>
    <dbReference type="NCBI Taxonomy" id="2742615"/>
    <lineage>
        <taxon>Bacteria</taxon>
        <taxon>Pseudomonadati</taxon>
        <taxon>Pseudomonadota</taxon>
        <taxon>Gammaproteobacteria</taxon>
        <taxon>Oceanospirillales</taxon>
        <taxon>Halomonadaceae</taxon>
        <taxon>Halomonas</taxon>
    </lineage>
</organism>
<keyword evidence="1" id="KW-0472">Membrane</keyword>
<feature type="transmembrane region" description="Helical" evidence="1">
    <location>
        <begin position="42"/>
        <end position="62"/>
    </location>
</feature>
<keyword evidence="3" id="KW-1185">Reference proteome</keyword>
<evidence type="ECO:0000313" key="3">
    <source>
        <dbReference type="Proteomes" id="UP001645038"/>
    </source>
</evidence>
<evidence type="ECO:0000256" key="1">
    <source>
        <dbReference type="SAM" id="Phobius"/>
    </source>
</evidence>
<keyword evidence="1" id="KW-1133">Transmembrane helix</keyword>
<accession>A0ABR9FVE6</accession>
<comment type="caution">
    <text evidence="2">The sequence shown here is derived from an EMBL/GenBank/DDBJ whole genome shotgun (WGS) entry which is preliminary data.</text>
</comment>